<reference evidence="2" key="1">
    <citation type="journal article" date="2023" name="IScience">
        <title>Live-bearing cockroach genome reveals convergent evolutionary mechanisms linked to viviparity in insects and beyond.</title>
        <authorList>
            <person name="Fouks B."/>
            <person name="Harrison M.C."/>
            <person name="Mikhailova A.A."/>
            <person name="Marchal E."/>
            <person name="English S."/>
            <person name="Carruthers M."/>
            <person name="Jennings E.C."/>
            <person name="Chiamaka E.L."/>
            <person name="Frigard R.A."/>
            <person name="Pippel M."/>
            <person name="Attardo G.M."/>
            <person name="Benoit J.B."/>
            <person name="Bornberg-Bauer E."/>
            <person name="Tobe S.S."/>
        </authorList>
    </citation>
    <scope>NUCLEOTIDE SEQUENCE</scope>
    <source>
        <strain evidence="2">Stay&amp;Tobe</strain>
    </source>
</reference>
<sequence length="99" mass="11144">PKFEILASDAGSIHALKVLLPIILVCRYMVLTKEITSSSLRFTDFISRAVILLTSLHVINIFLIVCLAASYSSCTLNLRIRDVIVVLEKTRGEWRILVE</sequence>
<keyword evidence="1" id="KW-0472">Membrane</keyword>
<dbReference type="EMBL" id="JASPKZ010007742">
    <property type="protein sequence ID" value="KAJ9582778.1"/>
    <property type="molecule type" value="Genomic_DNA"/>
</dbReference>
<gene>
    <name evidence="2" type="ORF">L9F63_022870</name>
</gene>
<keyword evidence="1" id="KW-0812">Transmembrane</keyword>
<proteinExistence type="predicted"/>
<feature type="non-terminal residue" evidence="2">
    <location>
        <position position="1"/>
    </location>
</feature>
<dbReference type="Proteomes" id="UP001233999">
    <property type="component" value="Unassembled WGS sequence"/>
</dbReference>
<feature type="transmembrane region" description="Helical" evidence="1">
    <location>
        <begin position="12"/>
        <end position="30"/>
    </location>
</feature>
<dbReference type="AlphaFoldDB" id="A0AAD8EA55"/>
<comment type="caution">
    <text evidence="2">The sequence shown here is derived from an EMBL/GenBank/DDBJ whole genome shotgun (WGS) entry which is preliminary data.</text>
</comment>
<accession>A0AAD8EA55</accession>
<organism evidence="2 3">
    <name type="scientific">Diploptera punctata</name>
    <name type="common">Pacific beetle cockroach</name>
    <dbReference type="NCBI Taxonomy" id="6984"/>
    <lineage>
        <taxon>Eukaryota</taxon>
        <taxon>Metazoa</taxon>
        <taxon>Ecdysozoa</taxon>
        <taxon>Arthropoda</taxon>
        <taxon>Hexapoda</taxon>
        <taxon>Insecta</taxon>
        <taxon>Pterygota</taxon>
        <taxon>Neoptera</taxon>
        <taxon>Polyneoptera</taxon>
        <taxon>Dictyoptera</taxon>
        <taxon>Blattodea</taxon>
        <taxon>Blaberoidea</taxon>
        <taxon>Blaberidae</taxon>
        <taxon>Diplopterinae</taxon>
        <taxon>Diploptera</taxon>
    </lineage>
</organism>
<evidence type="ECO:0000256" key="1">
    <source>
        <dbReference type="SAM" id="Phobius"/>
    </source>
</evidence>
<feature type="non-terminal residue" evidence="2">
    <location>
        <position position="99"/>
    </location>
</feature>
<protein>
    <submittedName>
        <fullName evidence="2">Uncharacterized protein</fullName>
    </submittedName>
</protein>
<evidence type="ECO:0000313" key="3">
    <source>
        <dbReference type="Proteomes" id="UP001233999"/>
    </source>
</evidence>
<keyword evidence="3" id="KW-1185">Reference proteome</keyword>
<evidence type="ECO:0000313" key="2">
    <source>
        <dbReference type="EMBL" id="KAJ9582778.1"/>
    </source>
</evidence>
<keyword evidence="1" id="KW-1133">Transmembrane helix</keyword>
<name>A0AAD8EA55_DIPPU</name>
<reference evidence="2" key="2">
    <citation type="submission" date="2023-05" db="EMBL/GenBank/DDBJ databases">
        <authorList>
            <person name="Fouks B."/>
        </authorList>
    </citation>
    <scope>NUCLEOTIDE SEQUENCE</scope>
    <source>
        <strain evidence="2">Stay&amp;Tobe</strain>
        <tissue evidence="2">Testes</tissue>
    </source>
</reference>
<feature type="transmembrane region" description="Helical" evidence="1">
    <location>
        <begin position="50"/>
        <end position="71"/>
    </location>
</feature>